<dbReference type="AlphaFoldDB" id="R4VKC8"/>
<dbReference type="GO" id="GO:0006420">
    <property type="term" value="P:arginyl-tRNA aminoacylation"/>
    <property type="evidence" value="ECO:0007669"/>
    <property type="project" value="InterPro"/>
</dbReference>
<dbReference type="HAMAP" id="MF_00255">
    <property type="entry name" value="Gly_tRNA_synth_beta"/>
    <property type="match status" value="1"/>
</dbReference>
<dbReference type="Pfam" id="PF05746">
    <property type="entry name" value="DALR_1"/>
    <property type="match status" value="1"/>
</dbReference>
<comment type="subunit">
    <text evidence="3 11">Tetramer of two alpha and two beta subunits.</text>
</comment>
<dbReference type="GO" id="GO:0004820">
    <property type="term" value="F:glycine-tRNA ligase activity"/>
    <property type="evidence" value="ECO:0007669"/>
    <property type="project" value="UniProtKB-UniRule"/>
</dbReference>
<name>R4VKC8_9GAMM</name>
<evidence type="ECO:0000259" key="12">
    <source>
        <dbReference type="Pfam" id="PF05746"/>
    </source>
</evidence>
<dbReference type="HOGENOM" id="CLU_007220_2_2_6"/>
<comment type="catalytic activity">
    <reaction evidence="10 11">
        <text>tRNA(Gly) + glycine + ATP = glycyl-tRNA(Gly) + AMP + diphosphate</text>
        <dbReference type="Rhea" id="RHEA:16013"/>
        <dbReference type="Rhea" id="RHEA-COMP:9664"/>
        <dbReference type="Rhea" id="RHEA-COMP:9683"/>
        <dbReference type="ChEBI" id="CHEBI:30616"/>
        <dbReference type="ChEBI" id="CHEBI:33019"/>
        <dbReference type="ChEBI" id="CHEBI:57305"/>
        <dbReference type="ChEBI" id="CHEBI:78442"/>
        <dbReference type="ChEBI" id="CHEBI:78522"/>
        <dbReference type="ChEBI" id="CHEBI:456215"/>
        <dbReference type="EC" id="6.1.1.14"/>
    </reaction>
</comment>
<evidence type="ECO:0000256" key="2">
    <source>
        <dbReference type="ARBA" id="ARBA00008226"/>
    </source>
</evidence>
<dbReference type="GO" id="GO:0005524">
    <property type="term" value="F:ATP binding"/>
    <property type="evidence" value="ECO:0007669"/>
    <property type="project" value="UniProtKB-UniRule"/>
</dbReference>
<dbReference type="PANTHER" id="PTHR30075">
    <property type="entry name" value="GLYCYL-TRNA SYNTHETASE"/>
    <property type="match status" value="1"/>
</dbReference>
<evidence type="ECO:0000256" key="7">
    <source>
        <dbReference type="ARBA" id="ARBA00022840"/>
    </source>
</evidence>
<evidence type="ECO:0000256" key="6">
    <source>
        <dbReference type="ARBA" id="ARBA00022741"/>
    </source>
</evidence>
<dbReference type="Pfam" id="PF02092">
    <property type="entry name" value="tRNA_synt_2f"/>
    <property type="match status" value="1"/>
</dbReference>
<keyword evidence="5 11" id="KW-0436">Ligase</keyword>
<proteinExistence type="inferred from homology"/>
<evidence type="ECO:0000256" key="5">
    <source>
        <dbReference type="ARBA" id="ARBA00022598"/>
    </source>
</evidence>
<reference evidence="13 14" key="1">
    <citation type="journal article" date="2013" name="Genome Announc.">
        <title>Draft Genome of Spiribacter salinus M19-40, an Abundant Gammaproteobacterium in Aquatic Hypersaline Environments.</title>
        <authorList>
            <person name="Leon M.J."/>
            <person name="Ghai R."/>
            <person name="Fernandez A.B."/>
            <person name="Sanchez-Porro C."/>
            <person name="Rodriguez-Valera F."/>
            <person name="Ventosa A."/>
        </authorList>
    </citation>
    <scope>NUCLEOTIDE SEQUENCE [LARGE SCALE GENOMIC DNA]</scope>
    <source>
        <strain evidence="13">M19-40</strain>
    </source>
</reference>
<dbReference type="PROSITE" id="PS50861">
    <property type="entry name" value="AA_TRNA_LIGASE_II_GLYAB"/>
    <property type="match status" value="1"/>
</dbReference>
<evidence type="ECO:0000256" key="9">
    <source>
        <dbReference type="ARBA" id="ARBA00023146"/>
    </source>
</evidence>
<dbReference type="InterPro" id="IPR006194">
    <property type="entry name" value="Gly-tRNA-synth_heterodimer"/>
</dbReference>
<dbReference type="NCBIfam" id="TIGR00211">
    <property type="entry name" value="glyS"/>
    <property type="match status" value="1"/>
</dbReference>
<evidence type="ECO:0000256" key="4">
    <source>
        <dbReference type="ARBA" id="ARBA00022490"/>
    </source>
</evidence>
<dbReference type="PANTHER" id="PTHR30075:SF2">
    <property type="entry name" value="GLYCINE--TRNA LIGASE, CHLOROPLASTIC_MITOCHONDRIAL 2"/>
    <property type="match status" value="1"/>
</dbReference>
<evidence type="ECO:0000256" key="1">
    <source>
        <dbReference type="ARBA" id="ARBA00004496"/>
    </source>
</evidence>
<evidence type="ECO:0000313" key="13">
    <source>
        <dbReference type="EMBL" id="AGM40108.1"/>
    </source>
</evidence>
<dbReference type="Proteomes" id="UP000017881">
    <property type="component" value="Chromosome"/>
</dbReference>
<dbReference type="GO" id="GO:0004814">
    <property type="term" value="F:arginine-tRNA ligase activity"/>
    <property type="evidence" value="ECO:0007669"/>
    <property type="project" value="InterPro"/>
</dbReference>
<evidence type="ECO:0000256" key="10">
    <source>
        <dbReference type="ARBA" id="ARBA00047937"/>
    </source>
</evidence>
<keyword evidence="8 11" id="KW-0648">Protein biosynthesis</keyword>
<comment type="similarity">
    <text evidence="2 11">Belongs to the class-II aminoacyl-tRNA synthetase family.</text>
</comment>
<dbReference type="EMBL" id="CP005963">
    <property type="protein sequence ID" value="AGM40108.1"/>
    <property type="molecule type" value="Genomic_DNA"/>
</dbReference>
<dbReference type="PRINTS" id="PR01045">
    <property type="entry name" value="TRNASYNTHGB"/>
</dbReference>
<evidence type="ECO:0000313" key="14">
    <source>
        <dbReference type="Proteomes" id="UP000017881"/>
    </source>
</evidence>
<protein>
    <recommendedName>
        <fullName evidence="11">Glycine--tRNA ligase beta subunit</fullName>
        <ecNumber evidence="11">6.1.1.14</ecNumber>
    </recommendedName>
    <alternativeName>
        <fullName evidence="11">Glycyl-tRNA synthetase beta subunit</fullName>
        <shortName evidence="11">GlyRS</shortName>
    </alternativeName>
</protein>
<evidence type="ECO:0000256" key="8">
    <source>
        <dbReference type="ARBA" id="ARBA00022917"/>
    </source>
</evidence>
<evidence type="ECO:0000256" key="3">
    <source>
        <dbReference type="ARBA" id="ARBA00011209"/>
    </source>
</evidence>
<keyword evidence="14" id="KW-1185">Reference proteome</keyword>
<organism evidence="13 14">
    <name type="scientific">Spiribacter salinus M19-40</name>
    <dbReference type="NCBI Taxonomy" id="1260251"/>
    <lineage>
        <taxon>Bacteria</taxon>
        <taxon>Pseudomonadati</taxon>
        <taxon>Pseudomonadota</taxon>
        <taxon>Gammaproteobacteria</taxon>
        <taxon>Chromatiales</taxon>
        <taxon>Ectothiorhodospiraceae</taxon>
        <taxon>Spiribacter</taxon>
    </lineage>
</organism>
<sequence length="696" mass="75462">MSQAAETLLFELGMEELPPGALASLSDALTNNLVAGLEKAGIPHGKATGLGAPRRLAVRIADVAVQQPDRPFEKRGPAINVAFDESGAPTQAAEGFARSCGVDVAALAQLETAEGAWLVHRGVETGQSTAELLPGIIEQALTGLPVPKRMRWGSQSAEFVRPVHWVVLLLGDAVVPATFFGVDSSRQSRGHRFHHPDPVEIARADDYEARLRAAYVAVEMTERRDMIIEGVRAEGERLGGHAVMETALIDEVNALVEWPVVLSGSFDADFLRVPPEALVSSMQEHQRYFPVRDADGKLLPRFITVANIESRDPQRVIAGNERVIRPRLADAAFFWDQDRARPLAERQDGLRAVVFQKSLGSVQDKAQRVAQLASRFATQMGTTPALGERAAALSKADLLTEMVGEFPDLQGVMGRYYAHEDGEAEAVADALEEIYRPRQAGDAIAATPLGQLMAVVDRADTLIGIFAIGKAPTGAKDPFALRRAAVGLLRTLIEGEHAINLHALFSEAGAAQPPGLNAAEQVPALTAFCLERLRAIYLEAGFAAELFEAVRSVLDVNDFEPLDFDRRIHACKDFSQLPAAGSLAGANKRIRNILRRAEALPEAVVDANRLNDTAERELYEAIEARQGDVQRHIEGGEYSQALAQLAELKAPVDRFFDEVMVMSDDPARQANRLALLQRLQGLFLAIADVSALPESV</sequence>
<keyword evidence="6 11" id="KW-0547">Nucleotide-binding</keyword>
<dbReference type="PATRIC" id="fig|1260251.3.peg.7"/>
<dbReference type="EC" id="6.1.1.14" evidence="11"/>
<dbReference type="InterPro" id="IPR008909">
    <property type="entry name" value="DALR_anticod-bd"/>
</dbReference>
<dbReference type="KEGG" id="ssal:SPISAL_00035"/>
<accession>R4VKC8</accession>
<dbReference type="eggNOG" id="COG0751">
    <property type="taxonomic scope" value="Bacteria"/>
</dbReference>
<dbReference type="GO" id="GO:0006426">
    <property type="term" value="P:glycyl-tRNA aminoacylation"/>
    <property type="evidence" value="ECO:0007669"/>
    <property type="project" value="UniProtKB-UniRule"/>
</dbReference>
<keyword evidence="9 11" id="KW-0030">Aminoacyl-tRNA synthetase</keyword>
<evidence type="ECO:0000256" key="11">
    <source>
        <dbReference type="HAMAP-Rule" id="MF_00255"/>
    </source>
</evidence>
<dbReference type="OrthoDB" id="9775440at2"/>
<comment type="subcellular location">
    <subcellularLocation>
        <location evidence="1 11">Cytoplasm</location>
    </subcellularLocation>
</comment>
<keyword evidence="4 11" id="KW-0963">Cytoplasm</keyword>
<dbReference type="SUPFAM" id="SSF109604">
    <property type="entry name" value="HD-domain/PDEase-like"/>
    <property type="match status" value="1"/>
</dbReference>
<dbReference type="GO" id="GO:0005829">
    <property type="term" value="C:cytosol"/>
    <property type="evidence" value="ECO:0007669"/>
    <property type="project" value="TreeGrafter"/>
</dbReference>
<gene>
    <name evidence="11" type="primary">glyS</name>
    <name evidence="13" type="ORF">SPISAL_00035</name>
</gene>
<keyword evidence="7 11" id="KW-0067">ATP-binding</keyword>
<feature type="domain" description="DALR anticodon binding" evidence="12">
    <location>
        <begin position="586"/>
        <end position="680"/>
    </location>
</feature>
<dbReference type="InterPro" id="IPR015944">
    <property type="entry name" value="Gly-tRNA-synth_bsu"/>
</dbReference>
<dbReference type="RefSeq" id="WP_016352415.1">
    <property type="nucleotide sequence ID" value="NC_021291.1"/>
</dbReference>